<evidence type="ECO:0000313" key="1">
    <source>
        <dbReference type="EMBL" id="GAH72502.1"/>
    </source>
</evidence>
<reference evidence="1" key="1">
    <citation type="journal article" date="2014" name="Front. Microbiol.">
        <title>High frequency of phylogenetically diverse reductive dehalogenase-homologous genes in deep subseafloor sedimentary metagenomes.</title>
        <authorList>
            <person name="Kawai M."/>
            <person name="Futagami T."/>
            <person name="Toyoda A."/>
            <person name="Takaki Y."/>
            <person name="Nishi S."/>
            <person name="Hori S."/>
            <person name="Arai W."/>
            <person name="Tsubouchi T."/>
            <person name="Morono Y."/>
            <person name="Uchiyama I."/>
            <person name="Ito T."/>
            <person name="Fujiyama A."/>
            <person name="Inagaki F."/>
            <person name="Takami H."/>
        </authorList>
    </citation>
    <scope>NUCLEOTIDE SEQUENCE</scope>
    <source>
        <strain evidence="1">Expedition CK06-06</strain>
    </source>
</reference>
<dbReference type="EMBL" id="BARU01025955">
    <property type="protein sequence ID" value="GAH72502.1"/>
    <property type="molecule type" value="Genomic_DNA"/>
</dbReference>
<protein>
    <recommendedName>
        <fullName evidence="2">HEAT repeat domain-containing protein</fullName>
    </recommendedName>
</protein>
<accession>X1HSS8</accession>
<dbReference type="SUPFAM" id="SSF48371">
    <property type="entry name" value="ARM repeat"/>
    <property type="match status" value="1"/>
</dbReference>
<organism evidence="1">
    <name type="scientific">marine sediment metagenome</name>
    <dbReference type="NCBI Taxonomy" id="412755"/>
    <lineage>
        <taxon>unclassified sequences</taxon>
        <taxon>metagenomes</taxon>
        <taxon>ecological metagenomes</taxon>
    </lineage>
</organism>
<sequence length="172" mass="20201">FVALILNWIMDWHAKNVNFNDLIKQLFHEKEAEKRAEAARQLGFLKDGRAVNLLCRALNTEIEPMVVNRIIEALGQIADGRATLRIIEKLKEEIEKPEIEMDKLKVIFIIESFAKIKDKRALEYVGHFLKSSDDKLRELTENTFDAIKPDWRRIVEKARRERSIPDIFKVKM</sequence>
<dbReference type="AlphaFoldDB" id="X1HSS8"/>
<dbReference type="Pfam" id="PF13646">
    <property type="entry name" value="HEAT_2"/>
    <property type="match status" value="1"/>
</dbReference>
<dbReference type="Gene3D" id="1.25.10.10">
    <property type="entry name" value="Leucine-rich Repeat Variant"/>
    <property type="match status" value="1"/>
</dbReference>
<gene>
    <name evidence="1" type="ORF">S03H2_41756</name>
</gene>
<name>X1HSS8_9ZZZZ</name>
<feature type="non-terminal residue" evidence="1">
    <location>
        <position position="1"/>
    </location>
</feature>
<evidence type="ECO:0008006" key="2">
    <source>
        <dbReference type="Google" id="ProtNLM"/>
    </source>
</evidence>
<comment type="caution">
    <text evidence="1">The sequence shown here is derived from an EMBL/GenBank/DDBJ whole genome shotgun (WGS) entry which is preliminary data.</text>
</comment>
<dbReference type="InterPro" id="IPR004155">
    <property type="entry name" value="PBS_lyase_HEAT"/>
</dbReference>
<dbReference type="SMART" id="SM00567">
    <property type="entry name" value="EZ_HEAT"/>
    <property type="match status" value="2"/>
</dbReference>
<proteinExistence type="predicted"/>
<dbReference type="InterPro" id="IPR016024">
    <property type="entry name" value="ARM-type_fold"/>
</dbReference>
<dbReference type="InterPro" id="IPR011989">
    <property type="entry name" value="ARM-like"/>
</dbReference>